<comment type="similarity">
    <text evidence="1 3">Belongs to the 5'-nucleotidase family.</text>
</comment>
<dbReference type="GO" id="GO:0000166">
    <property type="term" value="F:nucleotide binding"/>
    <property type="evidence" value="ECO:0007669"/>
    <property type="project" value="UniProtKB-KW"/>
</dbReference>
<evidence type="ECO:0000256" key="3">
    <source>
        <dbReference type="RuleBase" id="RU362119"/>
    </source>
</evidence>
<dbReference type="InterPro" id="IPR004843">
    <property type="entry name" value="Calcineurin-like_PHP"/>
</dbReference>
<evidence type="ECO:0000259" key="4">
    <source>
        <dbReference type="Pfam" id="PF00149"/>
    </source>
</evidence>
<evidence type="ECO:0000313" key="6">
    <source>
        <dbReference type="EMBL" id="KJZ75313.1"/>
    </source>
</evidence>
<dbReference type="SUPFAM" id="SSF56300">
    <property type="entry name" value="Metallo-dependent phosphatases"/>
    <property type="match status" value="1"/>
</dbReference>
<dbReference type="Pfam" id="PF02872">
    <property type="entry name" value="5_nucleotid_C"/>
    <property type="match status" value="1"/>
</dbReference>
<dbReference type="Pfam" id="PF00149">
    <property type="entry name" value="Metallophos"/>
    <property type="match status" value="1"/>
</dbReference>
<accession>A0A0F7ZUR3</accession>
<reference evidence="6 7" key="1">
    <citation type="journal article" date="2014" name="Genome Biol. Evol.">
        <title>Comparative genomics and transcriptomics analyses reveal divergent lifestyle features of nematode endoparasitic fungus Hirsutella minnesotensis.</title>
        <authorList>
            <person name="Lai Y."/>
            <person name="Liu K."/>
            <person name="Zhang X."/>
            <person name="Zhang X."/>
            <person name="Li K."/>
            <person name="Wang N."/>
            <person name="Shu C."/>
            <person name="Wu Y."/>
            <person name="Wang C."/>
            <person name="Bushley K.E."/>
            <person name="Xiang M."/>
            <person name="Liu X."/>
        </authorList>
    </citation>
    <scope>NUCLEOTIDE SEQUENCE [LARGE SCALE GENOMIC DNA]</scope>
    <source>
        <strain evidence="6 7">3608</strain>
    </source>
</reference>
<dbReference type="EMBL" id="KQ030518">
    <property type="protein sequence ID" value="KJZ75313.1"/>
    <property type="molecule type" value="Genomic_DNA"/>
</dbReference>
<keyword evidence="7" id="KW-1185">Reference proteome</keyword>
<evidence type="ECO:0000256" key="2">
    <source>
        <dbReference type="ARBA" id="ARBA00022729"/>
    </source>
</evidence>
<dbReference type="InterPro" id="IPR029052">
    <property type="entry name" value="Metallo-depent_PP-like"/>
</dbReference>
<dbReference type="InterPro" id="IPR036907">
    <property type="entry name" value="5'-Nucleotdase_C_sf"/>
</dbReference>
<dbReference type="Gene3D" id="3.60.21.10">
    <property type="match status" value="1"/>
</dbReference>
<protein>
    <submittedName>
        <fullName evidence="6">Uncharacterized protein</fullName>
    </submittedName>
</protein>
<dbReference type="PANTHER" id="PTHR11575:SF41">
    <property type="entry name" value="PUTATIVE (AFU_ORTHOLOGUE AFUA_1G01160)-RELATED"/>
    <property type="match status" value="1"/>
</dbReference>
<organism evidence="6 7">
    <name type="scientific">Hirsutella minnesotensis 3608</name>
    <dbReference type="NCBI Taxonomy" id="1043627"/>
    <lineage>
        <taxon>Eukaryota</taxon>
        <taxon>Fungi</taxon>
        <taxon>Dikarya</taxon>
        <taxon>Ascomycota</taxon>
        <taxon>Pezizomycotina</taxon>
        <taxon>Sordariomycetes</taxon>
        <taxon>Hypocreomycetidae</taxon>
        <taxon>Hypocreales</taxon>
        <taxon>Ophiocordycipitaceae</taxon>
        <taxon>Hirsutella</taxon>
    </lineage>
</organism>
<proteinExistence type="inferred from homology"/>
<dbReference type="Proteomes" id="UP000054481">
    <property type="component" value="Unassembled WGS sequence"/>
</dbReference>
<dbReference type="Gene3D" id="3.90.780.10">
    <property type="entry name" value="5'-Nucleotidase, C-terminal domain"/>
    <property type="match status" value="1"/>
</dbReference>
<dbReference type="GO" id="GO:0016787">
    <property type="term" value="F:hydrolase activity"/>
    <property type="evidence" value="ECO:0007669"/>
    <property type="project" value="UniProtKB-KW"/>
</dbReference>
<dbReference type="InterPro" id="IPR006179">
    <property type="entry name" value="5_nucleotidase/apyrase"/>
</dbReference>
<dbReference type="PANTHER" id="PTHR11575">
    <property type="entry name" value="5'-NUCLEOTIDASE-RELATED"/>
    <property type="match status" value="1"/>
</dbReference>
<evidence type="ECO:0000313" key="7">
    <source>
        <dbReference type="Proteomes" id="UP000054481"/>
    </source>
</evidence>
<dbReference type="PRINTS" id="PR01607">
    <property type="entry name" value="APYRASEFAMLY"/>
</dbReference>
<gene>
    <name evidence="6" type="ORF">HIM_05239</name>
</gene>
<keyword evidence="3" id="KW-0547">Nucleotide-binding</keyword>
<evidence type="ECO:0000256" key="1">
    <source>
        <dbReference type="ARBA" id="ARBA00006654"/>
    </source>
</evidence>
<sequence>MAIEVVFLHFNDVYHISNTDNVARFLTQLELYRRQYSDSSPLTVFSGDIFSPSLEASILRGGHMLPLLKEIRVDIGCYGNHDFDFGEARLCELAAGTHFPWLLSNVVRTGDDAGDGELLAGAQRWHVTTINGVKLGFFGLAGTDWPSNCRELPPCRILPPVDVARQCSRHLRIVEKCHVVIGVTHMRLIEDVEVSEALRIGPQDERVDLILGGHDHCLLRRYGGEMGPRAVDPDVADCEIVKNGSEDNRSRGHIRIVKSGSDWTGLSCVKLRLRHAKDPKIEQVLVEQVADVRKQDLDPTLVARNRKRVVKCLQGVNARIGELGREPLLHTSVALDGTGSSVRSQESNLGNMLADMVRAFYGVDIALVNGGSIRCDKLVPATGSEPLTVRDLIEMLPFNNALMVKRVTAAALWEALENSFSDAHTDGRFLHYAGFSVVADWSRPEGSRVLEAWHHPSDSNRPPRRIRRDEETAFTVAMAAFIADGFDGYASLCGQETLVAEEGAITDTQLLLRTLGYTPDGAKPEQDVSDDDERRIRRARQAIVKGSLAGLPVVAPGVEDRIVTKGRVV</sequence>
<dbReference type="OrthoDB" id="10252235at2759"/>
<dbReference type="AlphaFoldDB" id="A0A0F7ZUR3"/>
<keyword evidence="3" id="KW-0378">Hydrolase</keyword>
<dbReference type="GO" id="GO:0009166">
    <property type="term" value="P:nucleotide catabolic process"/>
    <property type="evidence" value="ECO:0007669"/>
    <property type="project" value="InterPro"/>
</dbReference>
<feature type="domain" description="Calcineurin-like phosphoesterase" evidence="4">
    <location>
        <begin position="7"/>
        <end position="217"/>
    </location>
</feature>
<dbReference type="SUPFAM" id="SSF55816">
    <property type="entry name" value="5'-nucleotidase (syn. UDP-sugar hydrolase), C-terminal domain"/>
    <property type="match status" value="1"/>
</dbReference>
<feature type="domain" description="5'-Nucleotidase C-terminal" evidence="5">
    <location>
        <begin position="336"/>
        <end position="490"/>
    </location>
</feature>
<keyword evidence="2" id="KW-0732">Signal</keyword>
<evidence type="ECO:0000259" key="5">
    <source>
        <dbReference type="Pfam" id="PF02872"/>
    </source>
</evidence>
<name>A0A0F7ZUR3_9HYPO</name>
<dbReference type="InterPro" id="IPR008334">
    <property type="entry name" value="5'-Nucleotdase_C"/>
</dbReference>